<dbReference type="PANTHER" id="PTHR35104:SF13">
    <property type="entry name" value="OS03G0807000 PROTEIN"/>
    <property type="match status" value="1"/>
</dbReference>
<evidence type="ECO:0000313" key="3">
    <source>
        <dbReference type="Proteomes" id="UP000004994"/>
    </source>
</evidence>
<name>A0A3Q7IK56_SOLLC</name>
<keyword evidence="3" id="KW-1185">Reference proteome</keyword>
<dbReference type="PaxDb" id="4081-Solyc10g078570.1.1"/>
<dbReference type="Proteomes" id="UP000004994">
    <property type="component" value="Chromosome 10"/>
</dbReference>
<feature type="compositionally biased region" description="Low complexity" evidence="1">
    <location>
        <begin position="70"/>
        <end position="81"/>
    </location>
</feature>
<dbReference type="EnsemblPlants" id="Solyc10g078570.1.1">
    <property type="protein sequence ID" value="Solyc10g078570.1.1.1"/>
    <property type="gene ID" value="Solyc10g078570.1"/>
</dbReference>
<proteinExistence type="predicted"/>
<dbReference type="InParanoid" id="A0A3Q7IK56"/>
<evidence type="ECO:0000313" key="2">
    <source>
        <dbReference type="EnsemblPlants" id="Solyc10g078570.1.1.1"/>
    </source>
</evidence>
<sequence length="94" mass="10580">MVFSSPIIVGVANVSADLCQYIACNPERLSSDEVLYLLFCFPCQQFRRFALCLWTFFCFPLPNPYLSFPSFSSSSSSLSSDSDLDLEDSHSHAY</sequence>
<organism evidence="2">
    <name type="scientific">Solanum lycopersicum</name>
    <name type="common">Tomato</name>
    <name type="synonym">Lycopersicon esculentum</name>
    <dbReference type="NCBI Taxonomy" id="4081"/>
    <lineage>
        <taxon>Eukaryota</taxon>
        <taxon>Viridiplantae</taxon>
        <taxon>Streptophyta</taxon>
        <taxon>Embryophyta</taxon>
        <taxon>Tracheophyta</taxon>
        <taxon>Spermatophyta</taxon>
        <taxon>Magnoliopsida</taxon>
        <taxon>eudicotyledons</taxon>
        <taxon>Gunneridae</taxon>
        <taxon>Pentapetalae</taxon>
        <taxon>asterids</taxon>
        <taxon>lamiids</taxon>
        <taxon>Solanales</taxon>
        <taxon>Solanaceae</taxon>
        <taxon>Solanoideae</taxon>
        <taxon>Solaneae</taxon>
        <taxon>Solanum</taxon>
        <taxon>Solanum subgen. Lycopersicon</taxon>
    </lineage>
</organism>
<reference evidence="2" key="1">
    <citation type="journal article" date="2012" name="Nature">
        <title>The tomato genome sequence provides insights into fleshy fruit evolution.</title>
        <authorList>
            <consortium name="Tomato Genome Consortium"/>
        </authorList>
    </citation>
    <scope>NUCLEOTIDE SEQUENCE [LARGE SCALE GENOMIC DNA]</scope>
    <source>
        <strain evidence="2">cv. Heinz 1706</strain>
    </source>
</reference>
<dbReference type="OMA" id="FCFPLPN"/>
<accession>A0A3Q7IK56</accession>
<evidence type="ECO:0000256" key="1">
    <source>
        <dbReference type="SAM" id="MobiDB-lite"/>
    </source>
</evidence>
<feature type="region of interest" description="Disordered" evidence="1">
    <location>
        <begin position="70"/>
        <end position="94"/>
    </location>
</feature>
<dbReference type="PANTHER" id="PTHR35104">
    <property type="entry name" value="OS03G0807000 PROTEIN"/>
    <property type="match status" value="1"/>
</dbReference>
<dbReference type="AlphaFoldDB" id="A0A3Q7IK56"/>
<reference evidence="2" key="2">
    <citation type="submission" date="2019-01" db="UniProtKB">
        <authorList>
            <consortium name="EnsemblPlants"/>
        </authorList>
    </citation>
    <scope>IDENTIFICATION</scope>
    <source>
        <strain evidence="2">cv. Heinz 1706</strain>
    </source>
</reference>
<dbReference type="Gramene" id="Solyc10g078570.1.1">
    <property type="protein sequence ID" value="Solyc10g078570.1.1.1"/>
    <property type="gene ID" value="Solyc10g078570.1"/>
</dbReference>
<protein>
    <submittedName>
        <fullName evidence="2">Uncharacterized protein</fullName>
    </submittedName>
</protein>